<name>A0A9Q1G5J7_SYNKA</name>
<dbReference type="EMBL" id="JAINUF010000002">
    <property type="protein sequence ID" value="KAJ8375327.1"/>
    <property type="molecule type" value="Genomic_DNA"/>
</dbReference>
<proteinExistence type="predicted"/>
<protein>
    <submittedName>
        <fullName evidence="2">Uncharacterized protein</fullName>
    </submittedName>
</protein>
<keyword evidence="3" id="KW-1185">Reference proteome</keyword>
<evidence type="ECO:0000313" key="3">
    <source>
        <dbReference type="Proteomes" id="UP001152622"/>
    </source>
</evidence>
<dbReference type="Proteomes" id="UP001152622">
    <property type="component" value="Chromosome 2"/>
</dbReference>
<accession>A0A9Q1G5J7</accession>
<reference evidence="2" key="1">
    <citation type="journal article" date="2023" name="Science">
        <title>Genome structures resolve the early diversification of teleost fishes.</title>
        <authorList>
            <person name="Parey E."/>
            <person name="Louis A."/>
            <person name="Montfort J."/>
            <person name="Bouchez O."/>
            <person name="Roques C."/>
            <person name="Iampietro C."/>
            <person name="Lluch J."/>
            <person name="Castinel A."/>
            <person name="Donnadieu C."/>
            <person name="Desvignes T."/>
            <person name="Floi Bucao C."/>
            <person name="Jouanno E."/>
            <person name="Wen M."/>
            <person name="Mejri S."/>
            <person name="Dirks R."/>
            <person name="Jansen H."/>
            <person name="Henkel C."/>
            <person name="Chen W.J."/>
            <person name="Zahm M."/>
            <person name="Cabau C."/>
            <person name="Klopp C."/>
            <person name="Thompson A.W."/>
            <person name="Robinson-Rechavi M."/>
            <person name="Braasch I."/>
            <person name="Lecointre G."/>
            <person name="Bobe J."/>
            <person name="Postlethwait J.H."/>
            <person name="Berthelot C."/>
            <person name="Roest Crollius H."/>
            <person name="Guiguen Y."/>
        </authorList>
    </citation>
    <scope>NUCLEOTIDE SEQUENCE</scope>
    <source>
        <strain evidence="2">WJC10195</strain>
    </source>
</reference>
<sequence length="257" mass="28550">MTFREWKAQVQAMLRAQALTEDQQVDFVLGALEGTARREVRLLGEWQTIDAVWEELDGQWREQEPGGDEENDILLRDQFFLGLEDGQVRRQDSLTFHQVTTEPPVQPEVDLEQWEEEVKNELRQELQDQLAALGRTLVAELRQQCAPPGALRPGELIITIRMLPFQISTPSLIGGTSEEGPSVWSVEVRDMCSGGAHSPPSCGSVKRQPPATMHGGRDMVLQTPNPREVVINVWTTQAPAGAGSPLDLPEAGELTPD</sequence>
<organism evidence="2 3">
    <name type="scientific">Synaphobranchus kaupii</name>
    <name type="common">Kaup's arrowtooth eel</name>
    <dbReference type="NCBI Taxonomy" id="118154"/>
    <lineage>
        <taxon>Eukaryota</taxon>
        <taxon>Metazoa</taxon>
        <taxon>Chordata</taxon>
        <taxon>Craniata</taxon>
        <taxon>Vertebrata</taxon>
        <taxon>Euteleostomi</taxon>
        <taxon>Actinopterygii</taxon>
        <taxon>Neopterygii</taxon>
        <taxon>Teleostei</taxon>
        <taxon>Anguilliformes</taxon>
        <taxon>Synaphobranchidae</taxon>
        <taxon>Synaphobranchus</taxon>
    </lineage>
</organism>
<evidence type="ECO:0000313" key="2">
    <source>
        <dbReference type="EMBL" id="KAJ8375327.1"/>
    </source>
</evidence>
<dbReference type="OrthoDB" id="10067927at2759"/>
<dbReference type="AlphaFoldDB" id="A0A9Q1G5J7"/>
<feature type="region of interest" description="Disordered" evidence="1">
    <location>
        <begin position="238"/>
        <end position="257"/>
    </location>
</feature>
<gene>
    <name evidence="2" type="ORF">SKAU_G00059070</name>
</gene>
<feature type="region of interest" description="Disordered" evidence="1">
    <location>
        <begin position="193"/>
        <end position="223"/>
    </location>
</feature>
<evidence type="ECO:0000256" key="1">
    <source>
        <dbReference type="SAM" id="MobiDB-lite"/>
    </source>
</evidence>
<comment type="caution">
    <text evidence="2">The sequence shown here is derived from an EMBL/GenBank/DDBJ whole genome shotgun (WGS) entry which is preliminary data.</text>
</comment>